<proteinExistence type="predicted"/>
<name>A0A1M3T5R7_ASPLC</name>
<dbReference type="PANTHER" id="PTHR35870:SF1">
    <property type="entry name" value="PROTEIN, PUTATIVE (AFU_ORTHOLOGUE AFUA_5G03330)-RELATED"/>
    <property type="match status" value="1"/>
</dbReference>
<gene>
    <name evidence="2" type="ORF">ASPFODRAFT_211524</name>
</gene>
<sequence length="251" mass="27647">MGGTRYLAQISKHGHSSTQIFSTSLSRLEEPGRKSSALGKSGTALYFARLASALSGKKGRRPALIEELAVSTSRPRTMSTPFKINLLKADSGIFNVVIKFNPPAIVAEGLAQACLNSDWIGLRRLPPEAEEAAGGVGQKGEKSLFQLLDEIQEDERLSYSRKRIMNKVQGAMTPRPHKAMLKYITQFKVAEDQMDEKLAEMMNAVVYYTAAAQGPRKFDFVCIHAVNSSIFFSTLLARPSLSPRAKLRLLE</sequence>
<dbReference type="PANTHER" id="PTHR35870">
    <property type="entry name" value="PROTEIN, PUTATIVE (AFU_ORTHOLOGUE AFUA_5G03330)-RELATED"/>
    <property type="match status" value="1"/>
</dbReference>
<reference evidence="3" key="1">
    <citation type="journal article" date="2017" name="Genome Biol.">
        <title>Comparative genomics reveals high biological diversity and specific adaptations in the industrially and medically important fungal genus Aspergillus.</title>
        <authorList>
            <person name="de Vries R.P."/>
            <person name="Riley R."/>
            <person name="Wiebenga A."/>
            <person name="Aguilar-Osorio G."/>
            <person name="Amillis S."/>
            <person name="Uchima C.A."/>
            <person name="Anderluh G."/>
            <person name="Asadollahi M."/>
            <person name="Askin M."/>
            <person name="Barry K."/>
            <person name="Battaglia E."/>
            <person name="Bayram O."/>
            <person name="Benocci T."/>
            <person name="Braus-Stromeyer S.A."/>
            <person name="Caldana C."/>
            <person name="Canovas D."/>
            <person name="Cerqueira G.C."/>
            <person name="Chen F."/>
            <person name="Chen W."/>
            <person name="Choi C."/>
            <person name="Clum A."/>
            <person name="Dos Santos R.A."/>
            <person name="Damasio A.R."/>
            <person name="Diallinas G."/>
            <person name="Emri T."/>
            <person name="Fekete E."/>
            <person name="Flipphi M."/>
            <person name="Freyberg S."/>
            <person name="Gallo A."/>
            <person name="Gournas C."/>
            <person name="Habgood R."/>
            <person name="Hainaut M."/>
            <person name="Harispe M.L."/>
            <person name="Henrissat B."/>
            <person name="Hilden K.S."/>
            <person name="Hope R."/>
            <person name="Hossain A."/>
            <person name="Karabika E."/>
            <person name="Karaffa L."/>
            <person name="Karanyi Z."/>
            <person name="Krasevec N."/>
            <person name="Kuo A."/>
            <person name="Kusch H."/>
            <person name="LaButti K."/>
            <person name="Lagendijk E.L."/>
            <person name="Lapidus A."/>
            <person name="Levasseur A."/>
            <person name="Lindquist E."/>
            <person name="Lipzen A."/>
            <person name="Logrieco A.F."/>
            <person name="MacCabe A."/>
            <person name="Maekelae M.R."/>
            <person name="Malavazi I."/>
            <person name="Melin P."/>
            <person name="Meyer V."/>
            <person name="Mielnichuk N."/>
            <person name="Miskei M."/>
            <person name="Molnar A.P."/>
            <person name="Mule G."/>
            <person name="Ngan C.Y."/>
            <person name="Orejas M."/>
            <person name="Orosz E."/>
            <person name="Ouedraogo J.P."/>
            <person name="Overkamp K.M."/>
            <person name="Park H.-S."/>
            <person name="Perrone G."/>
            <person name="Piumi F."/>
            <person name="Punt P.J."/>
            <person name="Ram A.F."/>
            <person name="Ramon A."/>
            <person name="Rauscher S."/>
            <person name="Record E."/>
            <person name="Riano-Pachon D.M."/>
            <person name="Robert V."/>
            <person name="Roehrig J."/>
            <person name="Ruller R."/>
            <person name="Salamov A."/>
            <person name="Salih N.S."/>
            <person name="Samson R.A."/>
            <person name="Sandor E."/>
            <person name="Sanguinetti M."/>
            <person name="Schuetze T."/>
            <person name="Sepcic K."/>
            <person name="Shelest E."/>
            <person name="Sherlock G."/>
            <person name="Sophianopoulou V."/>
            <person name="Squina F.M."/>
            <person name="Sun H."/>
            <person name="Susca A."/>
            <person name="Todd R.B."/>
            <person name="Tsang A."/>
            <person name="Unkles S.E."/>
            <person name="van de Wiele N."/>
            <person name="van Rossen-Uffink D."/>
            <person name="Oliveira J.V."/>
            <person name="Vesth T.C."/>
            <person name="Visser J."/>
            <person name="Yu J.-H."/>
            <person name="Zhou M."/>
            <person name="Andersen M.R."/>
            <person name="Archer D.B."/>
            <person name="Baker S.E."/>
            <person name="Benoit I."/>
            <person name="Brakhage A.A."/>
            <person name="Braus G.H."/>
            <person name="Fischer R."/>
            <person name="Frisvad J.C."/>
            <person name="Goldman G.H."/>
            <person name="Houbraken J."/>
            <person name="Oakley B."/>
            <person name="Pocsi I."/>
            <person name="Scazzocchio C."/>
            <person name="Seiboth B."/>
            <person name="vanKuyk P.A."/>
            <person name="Wortman J."/>
            <person name="Dyer P.S."/>
            <person name="Grigoriev I.V."/>
        </authorList>
    </citation>
    <scope>NUCLEOTIDE SEQUENCE [LARGE SCALE GENOMIC DNA]</scope>
    <source>
        <strain evidence="3">CBS 106.47</strain>
    </source>
</reference>
<organism evidence="2 3">
    <name type="scientific">Aspergillus luchuensis (strain CBS 106.47)</name>
    <dbReference type="NCBI Taxonomy" id="1137211"/>
    <lineage>
        <taxon>Eukaryota</taxon>
        <taxon>Fungi</taxon>
        <taxon>Dikarya</taxon>
        <taxon>Ascomycota</taxon>
        <taxon>Pezizomycotina</taxon>
        <taxon>Eurotiomycetes</taxon>
        <taxon>Eurotiomycetidae</taxon>
        <taxon>Eurotiales</taxon>
        <taxon>Aspergillaceae</taxon>
        <taxon>Aspergillus</taxon>
        <taxon>Aspergillus subgen. Circumdati</taxon>
    </lineage>
</organism>
<protein>
    <submittedName>
        <fullName evidence="2">Uncharacterized protein</fullName>
    </submittedName>
</protein>
<accession>A0A1M3T5R7</accession>
<keyword evidence="1" id="KW-0560">Oxidoreductase</keyword>
<dbReference type="Proteomes" id="UP000184063">
    <property type="component" value="Unassembled WGS sequence"/>
</dbReference>
<evidence type="ECO:0000256" key="1">
    <source>
        <dbReference type="ARBA" id="ARBA00023002"/>
    </source>
</evidence>
<dbReference type="VEuPathDB" id="FungiDB:ASPFODRAFT_211524"/>
<dbReference type="EMBL" id="KV878249">
    <property type="protein sequence ID" value="OJZ82081.1"/>
    <property type="molecule type" value="Genomic_DNA"/>
</dbReference>
<evidence type="ECO:0000313" key="2">
    <source>
        <dbReference type="EMBL" id="OJZ82081.1"/>
    </source>
</evidence>
<evidence type="ECO:0000313" key="3">
    <source>
        <dbReference type="Proteomes" id="UP000184063"/>
    </source>
</evidence>
<dbReference type="GO" id="GO:0016491">
    <property type="term" value="F:oxidoreductase activity"/>
    <property type="evidence" value="ECO:0007669"/>
    <property type="project" value="UniProtKB-KW"/>
</dbReference>
<dbReference type="AlphaFoldDB" id="A0A1M3T5R7"/>
<dbReference type="InterPro" id="IPR025337">
    <property type="entry name" value="Questin_oxidase-like"/>
</dbReference>
<dbReference type="Pfam" id="PF14027">
    <property type="entry name" value="Questin_oxidase"/>
    <property type="match status" value="1"/>
</dbReference>